<dbReference type="InParanoid" id="A0A263HBX4"/>
<evidence type="ECO:0000313" key="3">
    <source>
        <dbReference type="EMBL" id="SUU36370.1"/>
    </source>
</evidence>
<dbReference type="InterPro" id="IPR002654">
    <property type="entry name" value="Glyco_trans_25"/>
</dbReference>
<dbReference type="OrthoDB" id="9816113at2"/>
<dbReference type="EMBL" id="UFSB01000001">
    <property type="protein sequence ID" value="SUU36370.1"/>
    <property type="molecule type" value="Genomic_DNA"/>
</dbReference>
<sequence>MKKTTDILIINLKNAILRREFMANQFEDLISKNPNSPLNYEFFTAINGKDNPHYPLFFKYNEQERYLRKGSRMTLGQLGCFASHYLAWERCFVENKNYIILEDDAILQENFMDVWQFCGSPENQFEFFWLTHSNARKRKIKPIASLPNSDTKLERHYFGYSNATGYFITPQAAKKLLDYADEWIYDLDITMDRYYENGLDFLGVNPPCVKPDYSKESQTPIEKGKSQRTLKIKFRREMSNLSDHIKRLCYWRKNN</sequence>
<dbReference type="AlphaFoldDB" id="A0A263HBX4"/>
<keyword evidence="3" id="KW-0808">Transferase</keyword>
<feature type="domain" description="Glycosyl transferase family 25" evidence="1">
    <location>
        <begin position="6"/>
        <end position="191"/>
    </location>
</feature>
<dbReference type="Proteomes" id="UP000254507">
    <property type="component" value="Unassembled WGS sequence"/>
</dbReference>
<evidence type="ECO:0000313" key="4">
    <source>
        <dbReference type="Proteomes" id="UP000215738"/>
    </source>
</evidence>
<dbReference type="RefSeq" id="WP_094946416.1">
    <property type="nucleotide sequence ID" value="NZ_NLFK01000005.1"/>
</dbReference>
<organism evidence="3 5">
    <name type="scientific">Actinobacillus seminis</name>
    <dbReference type="NCBI Taxonomy" id="722"/>
    <lineage>
        <taxon>Bacteria</taxon>
        <taxon>Pseudomonadati</taxon>
        <taxon>Pseudomonadota</taxon>
        <taxon>Gammaproteobacteria</taxon>
        <taxon>Pasteurellales</taxon>
        <taxon>Pasteurellaceae</taxon>
        <taxon>Actinobacillus</taxon>
    </lineage>
</organism>
<dbReference type="CDD" id="cd06532">
    <property type="entry name" value="Glyco_transf_25"/>
    <property type="match status" value="1"/>
</dbReference>
<dbReference type="GO" id="GO:0016740">
    <property type="term" value="F:transferase activity"/>
    <property type="evidence" value="ECO:0007669"/>
    <property type="project" value="UniProtKB-KW"/>
</dbReference>
<dbReference type="EC" id="2.-.-.-" evidence="3"/>
<evidence type="ECO:0000259" key="1">
    <source>
        <dbReference type="Pfam" id="PF01755"/>
    </source>
</evidence>
<protein>
    <submittedName>
        <fullName evidence="2 3">Glycosyl transferase</fullName>
        <ecNumber evidence="3">2.-.-.-</ecNumber>
    </submittedName>
</protein>
<name>A0A263HBX4_9PAST</name>
<dbReference type="Pfam" id="PF01755">
    <property type="entry name" value="Glyco_transf_25"/>
    <property type="match status" value="1"/>
</dbReference>
<reference evidence="2 4" key="1">
    <citation type="submission" date="2017-07" db="EMBL/GenBank/DDBJ databases">
        <title>Virulence factors identified in Actinobacillus seminis.</title>
        <authorList>
            <person name="Negrete-Abascal E."/>
            <person name="Vaca-Pacheco S."/>
            <person name="Montes-Garcia F."/>
            <person name="Leyto-Gil A.M."/>
            <person name="Fragoso-Garcia E."/>
            <person name="Carvente-Garcia R."/>
            <person name="Perez-Agueros S."/>
            <person name="Castelan-Sanchez H.G."/>
            <person name="Garcia-Molina A."/>
            <person name="Villamar T.E."/>
            <person name="Vazquez-Cruz C."/>
        </authorList>
    </citation>
    <scope>NUCLEOTIDE SEQUENCE [LARGE SCALE GENOMIC DNA]</scope>
    <source>
        <strain evidence="2 4">ATCC 15768</strain>
    </source>
</reference>
<proteinExistence type="predicted"/>
<evidence type="ECO:0000313" key="5">
    <source>
        <dbReference type="Proteomes" id="UP000254507"/>
    </source>
</evidence>
<accession>A0A263HBX4</accession>
<reference evidence="3 5" key="2">
    <citation type="submission" date="2018-06" db="EMBL/GenBank/DDBJ databases">
        <authorList>
            <consortium name="Pathogen Informatics"/>
            <person name="Doyle S."/>
        </authorList>
    </citation>
    <scope>NUCLEOTIDE SEQUENCE [LARGE SCALE GENOMIC DNA]</scope>
    <source>
        <strain evidence="3 5">NCTC10851</strain>
    </source>
</reference>
<dbReference type="Proteomes" id="UP000215738">
    <property type="component" value="Unassembled WGS sequence"/>
</dbReference>
<gene>
    <name evidence="3" type="primary">lex1_1</name>
    <name evidence="2" type="ORF">CFY87_06460</name>
    <name evidence="3" type="ORF">NCTC10851_01199</name>
</gene>
<keyword evidence="4" id="KW-1185">Reference proteome</keyword>
<evidence type="ECO:0000313" key="2">
    <source>
        <dbReference type="EMBL" id="OZN24963.1"/>
    </source>
</evidence>
<dbReference type="EMBL" id="NLFK01000005">
    <property type="protein sequence ID" value="OZN24963.1"/>
    <property type="molecule type" value="Genomic_DNA"/>
</dbReference>